<protein>
    <submittedName>
        <fullName evidence="3">tRNA threonylcarbamoyladenosine biosynthesis protein TsaB</fullName>
    </submittedName>
</protein>
<proteinExistence type="predicted"/>
<dbReference type="GO" id="GO:0005829">
    <property type="term" value="C:cytosol"/>
    <property type="evidence" value="ECO:0007669"/>
    <property type="project" value="TreeGrafter"/>
</dbReference>
<feature type="region of interest" description="Disordered" evidence="1">
    <location>
        <begin position="214"/>
        <end position="240"/>
    </location>
</feature>
<dbReference type="InterPro" id="IPR022496">
    <property type="entry name" value="T6A_TsaB"/>
</dbReference>
<name>A0A7W6RCP1_9PROT</name>
<dbReference type="GO" id="GO:0002949">
    <property type="term" value="P:tRNA threonylcarbamoyladenosine modification"/>
    <property type="evidence" value="ECO:0007669"/>
    <property type="project" value="InterPro"/>
</dbReference>
<dbReference type="AlphaFoldDB" id="A0A7W6RCP1"/>
<reference evidence="3 4" key="1">
    <citation type="submission" date="2020-08" db="EMBL/GenBank/DDBJ databases">
        <title>Genome sequencing of Purple Non-Sulfur Bacteria from various extreme environments.</title>
        <authorList>
            <person name="Mayer M."/>
        </authorList>
    </citation>
    <scope>NUCLEOTIDE SEQUENCE [LARGE SCALE GENOMIC DNA]</scope>
    <source>
        <strain evidence="3 4">JA131</strain>
    </source>
</reference>
<dbReference type="RefSeq" id="WP_184043185.1">
    <property type="nucleotide sequence ID" value="NZ_JACIGK010000007.1"/>
</dbReference>
<dbReference type="SUPFAM" id="SSF53067">
    <property type="entry name" value="Actin-like ATPase domain"/>
    <property type="match status" value="2"/>
</dbReference>
<evidence type="ECO:0000259" key="2">
    <source>
        <dbReference type="Pfam" id="PF00814"/>
    </source>
</evidence>
<evidence type="ECO:0000313" key="3">
    <source>
        <dbReference type="EMBL" id="MBB4265559.1"/>
    </source>
</evidence>
<dbReference type="PANTHER" id="PTHR11735:SF11">
    <property type="entry name" value="TRNA THREONYLCARBAMOYLADENOSINE BIOSYNTHESIS PROTEIN TSAB"/>
    <property type="match status" value="1"/>
</dbReference>
<dbReference type="PANTHER" id="PTHR11735">
    <property type="entry name" value="TRNA N6-ADENOSINE THREONYLCARBAMOYLTRANSFERASE"/>
    <property type="match status" value="1"/>
</dbReference>
<sequence>MTVLPPGPILALDTSGGACGVVLWQDGRVRARRDATMTHGHAEALAPMTRDTLAAAGATAAELAAVAVTVGPGSFTGLRVGLAFARGLGLATGRPVLGLPGPLVLAHMARAGAAAIDDGTESVSVVLDARRAEVFVQSFSPALAALGPVLSVSPDAVAAQLPARGPLCLTGDGLGLLPAPLLRDARLRVVDGASRPPDPAVLAALVADDPAAALTPRPVYGRPPDAAPAPDNPRAARPVP</sequence>
<feature type="domain" description="Gcp-like" evidence="2">
    <location>
        <begin position="39"/>
        <end position="137"/>
    </location>
</feature>
<dbReference type="Gene3D" id="3.30.420.40">
    <property type="match status" value="2"/>
</dbReference>
<evidence type="ECO:0000256" key="1">
    <source>
        <dbReference type="SAM" id="MobiDB-lite"/>
    </source>
</evidence>
<gene>
    <name evidence="3" type="ORF">GGD89_001181</name>
</gene>
<dbReference type="Pfam" id="PF00814">
    <property type="entry name" value="TsaD"/>
    <property type="match status" value="1"/>
</dbReference>
<keyword evidence="4" id="KW-1185">Reference proteome</keyword>
<dbReference type="Proteomes" id="UP000554286">
    <property type="component" value="Unassembled WGS sequence"/>
</dbReference>
<dbReference type="NCBIfam" id="TIGR03725">
    <property type="entry name" value="T6A_YeaZ"/>
    <property type="match status" value="1"/>
</dbReference>
<dbReference type="InterPro" id="IPR043129">
    <property type="entry name" value="ATPase_NBD"/>
</dbReference>
<accession>A0A7W6RCP1</accession>
<evidence type="ECO:0000313" key="4">
    <source>
        <dbReference type="Proteomes" id="UP000554286"/>
    </source>
</evidence>
<organism evidence="3 4">
    <name type="scientific">Roseospira visakhapatnamensis</name>
    <dbReference type="NCBI Taxonomy" id="390880"/>
    <lineage>
        <taxon>Bacteria</taxon>
        <taxon>Pseudomonadati</taxon>
        <taxon>Pseudomonadota</taxon>
        <taxon>Alphaproteobacteria</taxon>
        <taxon>Rhodospirillales</taxon>
        <taxon>Rhodospirillaceae</taxon>
        <taxon>Roseospira</taxon>
    </lineage>
</organism>
<comment type="caution">
    <text evidence="3">The sequence shown here is derived from an EMBL/GenBank/DDBJ whole genome shotgun (WGS) entry which is preliminary data.</text>
</comment>
<dbReference type="EMBL" id="JACIGK010000007">
    <property type="protein sequence ID" value="MBB4265559.1"/>
    <property type="molecule type" value="Genomic_DNA"/>
</dbReference>
<dbReference type="InterPro" id="IPR000905">
    <property type="entry name" value="Gcp-like_dom"/>
</dbReference>